<evidence type="ECO:0000256" key="1">
    <source>
        <dbReference type="PROSITE-ProRule" id="PRU00288"/>
    </source>
</evidence>
<feature type="compositionally biased region" description="Pro residues" evidence="2">
    <location>
        <begin position="197"/>
        <end position="216"/>
    </location>
</feature>
<dbReference type="InterPro" id="IPR038508">
    <property type="entry name" value="ArfGAP_dom_sf"/>
</dbReference>
<dbReference type="PROSITE" id="PS50115">
    <property type="entry name" value="ARFGAP"/>
    <property type="match status" value="1"/>
</dbReference>
<gene>
    <name evidence="4" type="ORF">HGRIS_012061</name>
</gene>
<dbReference type="CDD" id="cd08204">
    <property type="entry name" value="ArfGap"/>
    <property type="match status" value="1"/>
</dbReference>
<feature type="domain" description="Arf-GAP" evidence="3">
    <location>
        <begin position="10"/>
        <end position="133"/>
    </location>
</feature>
<evidence type="ECO:0000313" key="4">
    <source>
        <dbReference type="EMBL" id="KAL0945772.1"/>
    </source>
</evidence>
<feature type="compositionally biased region" description="Low complexity" evidence="2">
    <location>
        <begin position="149"/>
        <end position="167"/>
    </location>
</feature>
<keyword evidence="1" id="KW-0862">Zinc</keyword>
<dbReference type="InterPro" id="IPR051718">
    <property type="entry name" value="ARF_GTPase-activating"/>
</dbReference>
<dbReference type="SMART" id="SM00105">
    <property type="entry name" value="ArfGap"/>
    <property type="match status" value="1"/>
</dbReference>
<comment type="caution">
    <text evidence="4">The sequence shown here is derived from an EMBL/GenBank/DDBJ whole genome shotgun (WGS) entry which is preliminary data.</text>
</comment>
<feature type="compositionally biased region" description="Polar residues" evidence="2">
    <location>
        <begin position="170"/>
        <end position="189"/>
    </location>
</feature>
<sequence>MSKISGERNQRAVLELAAKPGNNVCADCKASMPRWASHSLGIFICVNCASIHRKLGTHVSKVKHLTMDEWTKEQVENMRQNGNVKSNAHYNPNEARHPPPTSMTDVERDSELEQFIRSKYQYKRFIDKSAVVASHLGPSRSLASQQSRAVSAGPPQSAPASSAAGLGINRPSTSALPSTVVKSPPTRSVSHPLVSSNPPPPQNLNKPLPPNFPPQPSNQGTVWNDLVSLQAPAVSASLPLQVQAPSAQQQQFMNQPLQPSGLSPYSNLSVGASAPASGFGYSSGGISPMSIQPTGAGGFPLQQSPPSMFAPTPAQMAPNSSFVTSMSGSPAPQFSQPQGLFQPQGQMFTQQTMLNQSPVSPHQQFSPPQPFLQPSPQPGLVMQQGFVSGSPQPQFSQPMMQQQAQNAFGAPQNVVNSGMGMGMQMQMQMQPPPVFGQGPMPGQQQLQPQGNQFTAWMQTATPGQQTAFQGQFQGQQQQWGGM</sequence>
<evidence type="ECO:0000256" key="2">
    <source>
        <dbReference type="SAM" id="MobiDB-lite"/>
    </source>
</evidence>
<dbReference type="EMBL" id="JASNQZ010000015">
    <property type="protein sequence ID" value="KAL0945772.1"/>
    <property type="molecule type" value="Genomic_DNA"/>
</dbReference>
<reference evidence="5" key="1">
    <citation type="submission" date="2024-06" db="EMBL/GenBank/DDBJ databases">
        <title>Multi-omics analyses provide insights into the biosynthesis of the anticancer antibiotic pleurotin in Hohenbuehelia grisea.</title>
        <authorList>
            <person name="Weaver J.A."/>
            <person name="Alberti F."/>
        </authorList>
    </citation>
    <scope>NUCLEOTIDE SEQUENCE [LARGE SCALE GENOMIC DNA]</scope>
    <source>
        <strain evidence="5">T-177</strain>
    </source>
</reference>
<keyword evidence="1" id="KW-0479">Metal-binding</keyword>
<accession>A0ABR3IR62</accession>
<feature type="region of interest" description="Disordered" evidence="2">
    <location>
        <begin position="143"/>
        <end position="222"/>
    </location>
</feature>
<dbReference type="Proteomes" id="UP001556367">
    <property type="component" value="Unassembled WGS sequence"/>
</dbReference>
<dbReference type="PANTHER" id="PTHR45705">
    <property type="entry name" value="FI20236P1"/>
    <property type="match status" value="1"/>
</dbReference>
<name>A0ABR3IR62_9AGAR</name>
<dbReference type="InterPro" id="IPR001164">
    <property type="entry name" value="ArfGAP_dom"/>
</dbReference>
<protein>
    <recommendedName>
        <fullName evidence="3">Arf-GAP domain-containing protein</fullName>
    </recommendedName>
</protein>
<evidence type="ECO:0000259" key="3">
    <source>
        <dbReference type="PROSITE" id="PS50115"/>
    </source>
</evidence>
<feature type="region of interest" description="Disordered" evidence="2">
    <location>
        <begin position="292"/>
        <end position="341"/>
    </location>
</feature>
<dbReference type="SUPFAM" id="SSF57863">
    <property type="entry name" value="ArfGap/RecO-like zinc finger"/>
    <property type="match status" value="1"/>
</dbReference>
<evidence type="ECO:0000313" key="5">
    <source>
        <dbReference type="Proteomes" id="UP001556367"/>
    </source>
</evidence>
<feature type="region of interest" description="Disordered" evidence="2">
    <location>
        <begin position="83"/>
        <end position="107"/>
    </location>
</feature>
<feature type="region of interest" description="Disordered" evidence="2">
    <location>
        <begin position="354"/>
        <end position="378"/>
    </location>
</feature>
<dbReference type="Gene3D" id="1.10.220.150">
    <property type="entry name" value="Arf GTPase activating protein"/>
    <property type="match status" value="1"/>
</dbReference>
<dbReference type="PANTHER" id="PTHR45705:SF1">
    <property type="entry name" value="FI20236P1"/>
    <property type="match status" value="1"/>
</dbReference>
<feature type="compositionally biased region" description="Low complexity" evidence="2">
    <location>
        <begin position="356"/>
        <end position="366"/>
    </location>
</feature>
<dbReference type="Pfam" id="PF01412">
    <property type="entry name" value="ArfGap"/>
    <property type="match status" value="1"/>
</dbReference>
<keyword evidence="5" id="KW-1185">Reference proteome</keyword>
<feature type="compositionally biased region" description="Pro residues" evidence="2">
    <location>
        <begin position="367"/>
        <end position="377"/>
    </location>
</feature>
<dbReference type="InterPro" id="IPR037278">
    <property type="entry name" value="ARFGAP/RecO"/>
</dbReference>
<proteinExistence type="predicted"/>
<dbReference type="PRINTS" id="PR00405">
    <property type="entry name" value="REVINTRACTNG"/>
</dbReference>
<keyword evidence="1" id="KW-0863">Zinc-finger</keyword>
<feature type="compositionally biased region" description="Polar residues" evidence="2">
    <location>
        <begin position="317"/>
        <end position="341"/>
    </location>
</feature>
<organism evidence="4 5">
    <name type="scientific">Hohenbuehelia grisea</name>
    <dbReference type="NCBI Taxonomy" id="104357"/>
    <lineage>
        <taxon>Eukaryota</taxon>
        <taxon>Fungi</taxon>
        <taxon>Dikarya</taxon>
        <taxon>Basidiomycota</taxon>
        <taxon>Agaricomycotina</taxon>
        <taxon>Agaricomycetes</taxon>
        <taxon>Agaricomycetidae</taxon>
        <taxon>Agaricales</taxon>
        <taxon>Pleurotineae</taxon>
        <taxon>Pleurotaceae</taxon>
        <taxon>Hohenbuehelia</taxon>
    </lineage>
</organism>